<reference evidence="2 3" key="1">
    <citation type="submission" date="2024-09" db="EMBL/GenBank/DDBJ databases">
        <title>Floridaenema gen nov. (Aerosakkonemataceae, Aerosakkonematales ord. nov., Cyanobacteria) from benthic tropical and subtropical fresh waters, with the description of four new species.</title>
        <authorList>
            <person name="Moretto J.A."/>
            <person name="Berthold D.E."/>
            <person name="Lefler F.W."/>
            <person name="Huang I.-S."/>
            <person name="Laughinghouse H. IV."/>
        </authorList>
    </citation>
    <scope>NUCLEOTIDE SEQUENCE [LARGE SCALE GENOMIC DNA]</scope>
    <source>
        <strain evidence="2 3">BLCC-F167</strain>
    </source>
</reference>
<dbReference type="Proteomes" id="UP001576780">
    <property type="component" value="Unassembled WGS sequence"/>
</dbReference>
<evidence type="ECO:0000313" key="2">
    <source>
        <dbReference type="EMBL" id="MFB2834457.1"/>
    </source>
</evidence>
<dbReference type="EMBL" id="JBHFNT010000068">
    <property type="protein sequence ID" value="MFB2834457.1"/>
    <property type="molecule type" value="Genomic_DNA"/>
</dbReference>
<dbReference type="RefSeq" id="WP_413276893.1">
    <property type="nucleotide sequence ID" value="NZ_JBHFNT010000068.1"/>
</dbReference>
<protein>
    <submittedName>
        <fullName evidence="2">Uncharacterized protein</fullName>
    </submittedName>
</protein>
<evidence type="ECO:0000313" key="3">
    <source>
        <dbReference type="Proteomes" id="UP001576780"/>
    </source>
</evidence>
<gene>
    <name evidence="2" type="ORF">ACE1CA_07980</name>
</gene>
<evidence type="ECO:0000256" key="1">
    <source>
        <dbReference type="SAM" id="Phobius"/>
    </source>
</evidence>
<name>A0ABV4WHA8_9CYAN</name>
<feature type="transmembrane region" description="Helical" evidence="1">
    <location>
        <begin position="73"/>
        <end position="98"/>
    </location>
</feature>
<comment type="caution">
    <text evidence="2">The sequence shown here is derived from an EMBL/GenBank/DDBJ whole genome shotgun (WGS) entry which is preliminary data.</text>
</comment>
<keyword evidence="1" id="KW-0472">Membrane</keyword>
<sequence>MNNLPKNFDYLPIEQQLAILQVLARQELLQEFRDEIHQINQRPAVAKYSIYRSQKHNQNLKQSDWLTQIAMKLCIGLLSALVATSIAFLFFSVVYIGAYTVNEIRLMFSPD</sequence>
<accession>A0ABV4WHA8</accession>
<keyword evidence="1" id="KW-0812">Transmembrane</keyword>
<keyword evidence="1" id="KW-1133">Transmembrane helix</keyword>
<keyword evidence="3" id="KW-1185">Reference proteome</keyword>
<proteinExistence type="predicted"/>
<organism evidence="2 3">
    <name type="scientific">Floridaenema evergladense BLCC-F167</name>
    <dbReference type="NCBI Taxonomy" id="3153639"/>
    <lineage>
        <taxon>Bacteria</taxon>
        <taxon>Bacillati</taxon>
        <taxon>Cyanobacteriota</taxon>
        <taxon>Cyanophyceae</taxon>
        <taxon>Oscillatoriophycideae</taxon>
        <taxon>Aerosakkonematales</taxon>
        <taxon>Aerosakkonemataceae</taxon>
        <taxon>Floridanema</taxon>
        <taxon>Floridanema evergladense</taxon>
    </lineage>
</organism>